<gene>
    <name evidence="1" type="primary">mad31</name>
    <name evidence="1" type="ORF">EPICR_30024</name>
</gene>
<accession>A0A484HI44</accession>
<proteinExistence type="predicted"/>
<dbReference type="EMBL" id="CAACVI010000023">
    <property type="protein sequence ID" value="VEN74094.1"/>
    <property type="molecule type" value="Genomic_DNA"/>
</dbReference>
<organism evidence="1">
    <name type="scientific">uncultured Desulfobacteraceae bacterium</name>
    <dbReference type="NCBI Taxonomy" id="218296"/>
    <lineage>
        <taxon>Bacteria</taxon>
        <taxon>Pseudomonadati</taxon>
        <taxon>Thermodesulfobacteriota</taxon>
        <taxon>Desulfobacteria</taxon>
        <taxon>Desulfobacterales</taxon>
        <taxon>Desulfobacteraceae</taxon>
        <taxon>environmental samples</taxon>
    </lineage>
</organism>
<protein>
    <submittedName>
        <fullName evidence="1">Magnetosome protein Mad31</fullName>
    </submittedName>
</protein>
<sequence length="310" mass="33422">MKRQESNLLKKLYREPEFYEDFLKKFGAISLVPDPVRTVASRFGSAASETAGTAAEAAATVLAVSGYAGGKALGDLFSWAKAEPRLSRDILIKALFVSPASIAALRLEVKALAKDVARRAPNESALTQASMVVARLIKKSMIKAGTLGGLVSVPGTIPGVGTVGTIGLMFSSDFFYQIRTQFLLCHGIAMAYQVELEEERLQAVFLSLMGVSSQGRDDPQAAARALRKVIDQTADVYLTMGLNKAFRAFTSKITVKTARRFFRILPLLGIPFGVLANVESTSSFGEKAEMYFKSVSMNGQGPSKKHIQGP</sequence>
<dbReference type="AlphaFoldDB" id="A0A484HI44"/>
<name>A0A484HI44_9BACT</name>
<reference evidence="1" key="1">
    <citation type="submission" date="2019-01" db="EMBL/GenBank/DDBJ databases">
        <authorList>
            <consortium name="Genoscope - CEA"/>
            <person name="William W."/>
        </authorList>
    </citation>
    <scope>NUCLEOTIDE SEQUENCE</scope>
    <source>
        <strain evidence="1">CR-1</strain>
    </source>
</reference>
<evidence type="ECO:0000313" key="1">
    <source>
        <dbReference type="EMBL" id="VEN74094.1"/>
    </source>
</evidence>